<dbReference type="RefSeq" id="WP_071381168.1">
    <property type="nucleotide sequence ID" value="NZ_MLYO01000024.1"/>
</dbReference>
<accession>A0A1S2QHX0</accession>
<sequence length="160" mass="17214">MTTAPASPASPPAAAPSAVQPVGYWTWVAHQAVVRHLRGALAGIDLTQPQWWVLKDIAAEHAPRTRAELQNRLAAHLDAGPEEIGRAIDALTARAWLSADEAGRVRATDAGRAATRRAVDVLKRVRAEIHAGVPEEDYATTLDVLRRMIRNLGGQAELSP</sequence>
<evidence type="ECO:0008006" key="3">
    <source>
        <dbReference type="Google" id="ProtNLM"/>
    </source>
</evidence>
<evidence type="ECO:0000313" key="2">
    <source>
        <dbReference type="Proteomes" id="UP000179642"/>
    </source>
</evidence>
<proteinExistence type="predicted"/>
<evidence type="ECO:0000313" key="1">
    <source>
        <dbReference type="EMBL" id="OIK04965.1"/>
    </source>
</evidence>
<reference evidence="1 2" key="1">
    <citation type="submission" date="2016-10" db="EMBL/GenBank/DDBJ databases">
        <title>Genome sequence of Streptomyces sp. MUSC 1.</title>
        <authorList>
            <person name="Lee L.-H."/>
            <person name="Ser H.-L."/>
            <person name="Law J.W.-F."/>
        </authorList>
    </citation>
    <scope>NUCLEOTIDE SEQUENCE [LARGE SCALE GENOMIC DNA]</scope>
    <source>
        <strain evidence="1 2">MUSC 1</strain>
    </source>
</reference>
<organism evidence="1 2">
    <name type="scientific">Streptomyces monashensis</name>
    <dbReference type="NCBI Taxonomy" id="1678012"/>
    <lineage>
        <taxon>Bacteria</taxon>
        <taxon>Bacillati</taxon>
        <taxon>Actinomycetota</taxon>
        <taxon>Actinomycetes</taxon>
        <taxon>Kitasatosporales</taxon>
        <taxon>Streptomycetaceae</taxon>
        <taxon>Streptomyces</taxon>
    </lineage>
</organism>
<comment type="caution">
    <text evidence="1">The sequence shown here is derived from an EMBL/GenBank/DDBJ whole genome shotgun (WGS) entry which is preliminary data.</text>
</comment>
<keyword evidence="2" id="KW-1185">Reference proteome</keyword>
<dbReference type="Gene3D" id="1.10.10.10">
    <property type="entry name" value="Winged helix-like DNA-binding domain superfamily/Winged helix DNA-binding domain"/>
    <property type="match status" value="1"/>
</dbReference>
<name>A0A1S2QHX0_9ACTN</name>
<dbReference type="Proteomes" id="UP000179642">
    <property type="component" value="Unassembled WGS sequence"/>
</dbReference>
<dbReference type="OrthoDB" id="4550567at2"/>
<protein>
    <recommendedName>
        <fullName evidence="3">MarR family transcriptional regulator</fullName>
    </recommendedName>
</protein>
<dbReference type="InterPro" id="IPR036390">
    <property type="entry name" value="WH_DNA-bd_sf"/>
</dbReference>
<dbReference type="SUPFAM" id="SSF46785">
    <property type="entry name" value="Winged helix' DNA-binding domain"/>
    <property type="match status" value="1"/>
</dbReference>
<dbReference type="EMBL" id="MLYO01000024">
    <property type="protein sequence ID" value="OIK04965.1"/>
    <property type="molecule type" value="Genomic_DNA"/>
</dbReference>
<gene>
    <name evidence="1" type="ORF">BIV23_14175</name>
</gene>
<dbReference type="InterPro" id="IPR036388">
    <property type="entry name" value="WH-like_DNA-bd_sf"/>
</dbReference>
<dbReference type="AlphaFoldDB" id="A0A1S2QHX0"/>